<protein>
    <submittedName>
        <fullName evidence="2">Uncharacterized protein</fullName>
    </submittedName>
</protein>
<organism evidence="2 3">
    <name type="scientific">Methanobrevibacter millerae</name>
    <dbReference type="NCBI Taxonomy" id="230361"/>
    <lineage>
        <taxon>Archaea</taxon>
        <taxon>Methanobacteriati</taxon>
        <taxon>Methanobacteriota</taxon>
        <taxon>Methanomada group</taxon>
        <taxon>Methanobacteria</taxon>
        <taxon>Methanobacteriales</taxon>
        <taxon>Methanobacteriaceae</taxon>
        <taxon>Methanobrevibacter</taxon>
    </lineage>
</organism>
<sequence length="165" mass="19071">MGFYNTNTVEEKRVNKLTGDIHINDAFKEETQKRGIPIYDAYNIQKRLYHEVEQEMLIGEAAVDARLMELLEEKGKKKVSHNYIEEMADDAPKSKGMIPARPKQAPTRNELLDSIPPRGRDGKTFGKKPDKTTADYLNRIFLQNQKIINQNKKVIELLTKIEEKL</sequence>
<evidence type="ECO:0000313" key="2">
    <source>
        <dbReference type="EMBL" id="ALT67901.1"/>
    </source>
</evidence>
<evidence type="ECO:0000313" key="3">
    <source>
        <dbReference type="Proteomes" id="UP000067738"/>
    </source>
</evidence>
<dbReference type="KEGG" id="mmil:sm9_0091"/>
<dbReference type="GeneID" id="26735072"/>
<dbReference type="RefSeq" id="WP_058738268.1">
    <property type="nucleotide sequence ID" value="NZ_CP011266.1"/>
</dbReference>
<evidence type="ECO:0000256" key="1">
    <source>
        <dbReference type="SAM" id="MobiDB-lite"/>
    </source>
</evidence>
<feature type="compositionally biased region" description="Basic and acidic residues" evidence="1">
    <location>
        <begin position="118"/>
        <end position="130"/>
    </location>
</feature>
<dbReference type="OrthoDB" id="77516at2157"/>
<dbReference type="Proteomes" id="UP000067738">
    <property type="component" value="Chromosome"/>
</dbReference>
<feature type="region of interest" description="Disordered" evidence="1">
    <location>
        <begin position="88"/>
        <end position="130"/>
    </location>
</feature>
<name>A0A0U3EHE5_9EURY</name>
<keyword evidence="3" id="KW-1185">Reference proteome</keyword>
<dbReference type="AlphaFoldDB" id="A0A0U3EHE5"/>
<accession>A0A0U3EHE5</accession>
<reference evidence="2 3" key="1">
    <citation type="submission" date="2015-04" db="EMBL/GenBank/DDBJ databases">
        <title>The complete genome sequence of the rumen methanogen Methanobrevibacter millerae SM9.</title>
        <authorList>
            <person name="Leahy S.C."/>
            <person name="Kelly W.J."/>
            <person name="Pacheco D.M."/>
            <person name="Li D."/>
            <person name="Altermann E."/>
            <person name="Attwood G.T."/>
        </authorList>
    </citation>
    <scope>NUCLEOTIDE SEQUENCE [LARGE SCALE GENOMIC DNA]</scope>
    <source>
        <strain evidence="2 3">SM9</strain>
    </source>
</reference>
<gene>
    <name evidence="2" type="ORF">sm9_0091</name>
</gene>
<dbReference type="EMBL" id="CP011266">
    <property type="protein sequence ID" value="ALT67901.1"/>
    <property type="molecule type" value="Genomic_DNA"/>
</dbReference>
<proteinExistence type="predicted"/>
<dbReference type="PATRIC" id="fig|230361.4.peg.92"/>